<keyword evidence="4" id="KW-0949">S-adenosyl-L-methionine</keyword>
<dbReference type="InterPro" id="IPR007197">
    <property type="entry name" value="rSAM"/>
</dbReference>
<dbReference type="InterPro" id="IPR020612">
    <property type="entry name" value="Methylthiotransferase_CS"/>
</dbReference>
<dbReference type="SUPFAM" id="SSF102114">
    <property type="entry name" value="Radical SAM enzymes"/>
    <property type="match status" value="1"/>
</dbReference>
<dbReference type="SMART" id="SM00729">
    <property type="entry name" value="Elp3"/>
    <property type="match status" value="1"/>
</dbReference>
<dbReference type="PROSITE" id="PS51449">
    <property type="entry name" value="MTTASE_N"/>
    <property type="match status" value="1"/>
</dbReference>
<keyword evidence="7" id="KW-0411">Iron-sulfur</keyword>
<keyword evidence="5" id="KW-0479">Metal-binding</keyword>
<dbReference type="SFLD" id="SFLDG01082">
    <property type="entry name" value="B12-binding_domain_containing"/>
    <property type="match status" value="1"/>
</dbReference>
<dbReference type="GO" id="GO:0035598">
    <property type="term" value="F:tRNA (N(6)-L-threonylcarbamoyladenosine(37)-C(2))-methylthiotransferase activity"/>
    <property type="evidence" value="ECO:0007669"/>
    <property type="project" value="TreeGrafter"/>
</dbReference>
<proteinExistence type="predicted"/>
<dbReference type="InterPro" id="IPR013848">
    <property type="entry name" value="Methylthiotransferase_N"/>
</dbReference>
<evidence type="ECO:0000256" key="7">
    <source>
        <dbReference type="ARBA" id="ARBA00023014"/>
    </source>
</evidence>
<protein>
    <submittedName>
        <fullName evidence="10">Uncharacterized protein</fullName>
    </submittedName>
</protein>
<evidence type="ECO:0000256" key="4">
    <source>
        <dbReference type="ARBA" id="ARBA00022691"/>
    </source>
</evidence>
<evidence type="ECO:0000313" key="11">
    <source>
        <dbReference type="Proteomes" id="UP000233256"/>
    </source>
</evidence>
<dbReference type="InterPro" id="IPR058240">
    <property type="entry name" value="rSAM_sf"/>
</dbReference>
<evidence type="ECO:0000256" key="3">
    <source>
        <dbReference type="ARBA" id="ARBA00022679"/>
    </source>
</evidence>
<dbReference type="InterPro" id="IPR006638">
    <property type="entry name" value="Elp3/MiaA/NifB-like_rSAM"/>
</dbReference>
<dbReference type="Pfam" id="PF00919">
    <property type="entry name" value="UPF0004"/>
    <property type="match status" value="1"/>
</dbReference>
<accession>A0A2N1PTR1</accession>
<organism evidence="10 11">
    <name type="scientific">Candidatus Wallbacteria bacterium HGW-Wallbacteria-1</name>
    <dbReference type="NCBI Taxonomy" id="2013854"/>
    <lineage>
        <taxon>Bacteria</taxon>
        <taxon>Candidatus Walliibacteriota</taxon>
    </lineage>
</organism>
<dbReference type="SFLD" id="SFLDS00029">
    <property type="entry name" value="Radical_SAM"/>
    <property type="match status" value="1"/>
</dbReference>
<dbReference type="Gene3D" id="3.80.30.20">
    <property type="entry name" value="tm_1862 like domain"/>
    <property type="match status" value="1"/>
</dbReference>
<reference evidence="10 11" key="1">
    <citation type="journal article" date="2017" name="ISME J.">
        <title>Potential for microbial H2 and metal transformations associated with novel bacteria and archaea in deep terrestrial subsurface sediments.</title>
        <authorList>
            <person name="Hernsdorf A.W."/>
            <person name="Amano Y."/>
            <person name="Miyakawa K."/>
            <person name="Ise K."/>
            <person name="Suzuki Y."/>
            <person name="Anantharaman K."/>
            <person name="Probst A."/>
            <person name="Burstein D."/>
            <person name="Thomas B.C."/>
            <person name="Banfield J.F."/>
        </authorList>
    </citation>
    <scope>NUCLEOTIDE SEQUENCE [LARGE SCALE GENOMIC DNA]</scope>
    <source>
        <strain evidence="10">HGW-Wallbacteria-1</strain>
    </source>
</reference>
<dbReference type="EMBL" id="PGXC01000002">
    <property type="protein sequence ID" value="PKK91733.1"/>
    <property type="molecule type" value="Genomic_DNA"/>
</dbReference>
<comment type="caution">
    <text evidence="10">The sequence shown here is derived from an EMBL/GenBank/DDBJ whole genome shotgun (WGS) entry which is preliminary data.</text>
</comment>
<dbReference type="PROSITE" id="PS51918">
    <property type="entry name" value="RADICAL_SAM"/>
    <property type="match status" value="1"/>
</dbReference>
<dbReference type="GO" id="GO:0051539">
    <property type="term" value="F:4 iron, 4 sulfur cluster binding"/>
    <property type="evidence" value="ECO:0007669"/>
    <property type="project" value="UniProtKB-KW"/>
</dbReference>
<evidence type="ECO:0000259" key="8">
    <source>
        <dbReference type="PROSITE" id="PS51449"/>
    </source>
</evidence>
<dbReference type="GO" id="GO:0046872">
    <property type="term" value="F:metal ion binding"/>
    <property type="evidence" value="ECO:0007669"/>
    <property type="project" value="UniProtKB-KW"/>
</dbReference>
<evidence type="ECO:0000256" key="1">
    <source>
        <dbReference type="ARBA" id="ARBA00001966"/>
    </source>
</evidence>
<dbReference type="PANTHER" id="PTHR11918:SF45">
    <property type="entry name" value="THREONYLCARBAMOYLADENOSINE TRNA METHYLTHIOTRANSFERASE"/>
    <property type="match status" value="1"/>
</dbReference>
<dbReference type="NCBIfam" id="TIGR00089">
    <property type="entry name" value="MiaB/RimO family radical SAM methylthiotransferase"/>
    <property type="match status" value="1"/>
</dbReference>
<dbReference type="Pfam" id="PF04055">
    <property type="entry name" value="Radical_SAM"/>
    <property type="match status" value="1"/>
</dbReference>
<feature type="domain" description="Radical SAM core" evidence="9">
    <location>
        <begin position="172"/>
        <end position="408"/>
    </location>
</feature>
<keyword evidence="2" id="KW-0004">4Fe-4S</keyword>
<dbReference type="CDD" id="cd01335">
    <property type="entry name" value="Radical_SAM"/>
    <property type="match status" value="1"/>
</dbReference>
<evidence type="ECO:0000256" key="5">
    <source>
        <dbReference type="ARBA" id="ARBA00022723"/>
    </source>
</evidence>
<feature type="domain" description="MTTase N-terminal" evidence="8">
    <location>
        <begin position="4"/>
        <end position="118"/>
    </location>
</feature>
<name>A0A2N1PTR1_9BACT</name>
<keyword evidence="6" id="KW-0408">Iron</keyword>
<dbReference type="AlphaFoldDB" id="A0A2N1PTR1"/>
<comment type="cofactor">
    <cofactor evidence="1">
        <name>[4Fe-4S] cluster</name>
        <dbReference type="ChEBI" id="CHEBI:49883"/>
    </cofactor>
</comment>
<dbReference type="PANTHER" id="PTHR11918">
    <property type="entry name" value="RADICAL SAM PROTEINS"/>
    <property type="match status" value="1"/>
</dbReference>
<evidence type="ECO:0000256" key="6">
    <source>
        <dbReference type="ARBA" id="ARBA00023004"/>
    </source>
</evidence>
<dbReference type="InterPro" id="IPR005839">
    <property type="entry name" value="Methylthiotransferase"/>
</dbReference>
<evidence type="ECO:0000256" key="2">
    <source>
        <dbReference type="ARBA" id="ARBA00022485"/>
    </source>
</evidence>
<dbReference type="InterPro" id="IPR038135">
    <property type="entry name" value="Methylthiotransferase_N_sf"/>
</dbReference>
<sequence>MRKPRYSIISLGCKVNQVDSREIASLLEAMGFQRSGDMKNPTVDEQPDLVIVNSCTVTARADTKSLKAVRSSRTSWPGAFLVLTGCLAANPGFEPAVEPGVETGSVGTESQGWDLILQPGCNMLLQLEEALKNRFFQPMGDELLSAGPGSCFASASGPDTVSDSVIDAETSSDTRTRGFVVVQKGCQCFCTYCIVPYVRGPVSSRSEQVILKEIASMCRRGVREIVLTGINIGRYGEDEDESSVYFRTGLQGLVSKILQSFPEISRLRVSSLEPMDLKDEFLEIMASDPRFCPHLHLPFQSGSDRILKKMGRPYTRGDLERVLDNAFQRFPHLNITCDMIAGFPGETEEDFNLSVELVEKCGITKVHAFPFSPRPGTPAHDLSPRVPNHVSKQRVRLLEAAGRRNFIARAGGFMGCQLEVLVEGSGKDGLWRGLAPDYMRVAFSVVPGNSLPLTNRLVQVTIDGTGESEMHGVLSSGQRGSLNG</sequence>
<evidence type="ECO:0000259" key="9">
    <source>
        <dbReference type="PROSITE" id="PS51918"/>
    </source>
</evidence>
<dbReference type="Gene3D" id="3.40.50.12160">
    <property type="entry name" value="Methylthiotransferase, N-terminal domain"/>
    <property type="match status" value="1"/>
</dbReference>
<dbReference type="PROSITE" id="PS01278">
    <property type="entry name" value="MTTASE_RADICAL"/>
    <property type="match status" value="1"/>
</dbReference>
<dbReference type="Proteomes" id="UP000233256">
    <property type="component" value="Unassembled WGS sequence"/>
</dbReference>
<keyword evidence="3" id="KW-0808">Transferase</keyword>
<dbReference type="InterPro" id="IPR023404">
    <property type="entry name" value="rSAM_horseshoe"/>
</dbReference>
<gene>
    <name evidence="10" type="ORF">CVV64_03460</name>
</gene>
<evidence type="ECO:0000313" key="10">
    <source>
        <dbReference type="EMBL" id="PKK91733.1"/>
    </source>
</evidence>